<feature type="domain" description="Glycosyl hydrolases family 39 N-terminal catalytic" evidence="6">
    <location>
        <begin position="34"/>
        <end position="504"/>
    </location>
</feature>
<feature type="chain" id="PRO_5026279731" evidence="5">
    <location>
        <begin position="26"/>
        <end position="528"/>
    </location>
</feature>
<dbReference type="Gene3D" id="2.60.40.1500">
    <property type="entry name" value="Glycosyl hydrolase domain, family 39"/>
    <property type="match status" value="1"/>
</dbReference>
<dbReference type="Gene3D" id="3.20.20.80">
    <property type="entry name" value="Glycosidases"/>
    <property type="match status" value="1"/>
</dbReference>
<dbReference type="InterPro" id="IPR049166">
    <property type="entry name" value="GH39_cat"/>
</dbReference>
<dbReference type="PANTHER" id="PTHR12631:SF10">
    <property type="entry name" value="BETA-XYLOSIDASE-LIKE PROTEIN-RELATED"/>
    <property type="match status" value="1"/>
</dbReference>
<accession>A0A6G6YAQ4</accession>
<dbReference type="Proteomes" id="UP000501568">
    <property type="component" value="Chromosome"/>
</dbReference>
<gene>
    <name evidence="7" type="ORF">G5C33_10725</name>
</gene>
<dbReference type="GO" id="GO:0004553">
    <property type="term" value="F:hydrolase activity, hydrolyzing O-glycosyl compounds"/>
    <property type="evidence" value="ECO:0007669"/>
    <property type="project" value="InterPro"/>
</dbReference>
<comment type="similarity">
    <text evidence="1">Belongs to the glycosyl hydrolase 39 family.</text>
</comment>
<evidence type="ECO:0000313" key="8">
    <source>
        <dbReference type="Proteomes" id="UP000501568"/>
    </source>
</evidence>
<evidence type="ECO:0000256" key="5">
    <source>
        <dbReference type="SAM" id="SignalP"/>
    </source>
</evidence>
<sequence length="528" mass="58735">MRTLSSAFATLALGAAMASALPAHAQEDGEGVRRIAVDMATAGDPIDPMYTFSVGADYAGTNLRPENLAQLRTVADEIGFRYMRFHAIFHDDLGTVKLVDGQYVYDWTKIDELYDAMLGMGIKPFVELGYTPEAMKTSDQTIFYWKGNTSHPQHGPWRDLVDAFVRHLIERYGQEEVRSWYFELWNEPNLDGFWENADQQAYFELYDVTARAIKAIDPQLRVGGPATAGAAWVPEFTAFAHERGLPVDFIATHTYGVDGGFLDEMGHDDNRLSRNPDAVVQDVRKVRQEIAESPYPGIPLFITEWSTSYNPRDPVHDSYISAAYILTKLRGVSGMAQGMSYWAYSDLFEEPGPPPTPFHGGFGLMNREGIRKPAYFAFKYLGELEGGEIATGDTQAMATSEDGGAHVLVWDWQRPEQEESNRPFYTTVLPTADSKPAELRFTGLMPGDYRLTIRRVGLHANDAHTAYLEMGSPDELTPSQLARLQAQAQDEPEREETVSVGEDGSFAVTVPMRANDVVLAELVAVAAE</sequence>
<reference evidence="7 8" key="1">
    <citation type="submission" date="2020-02" db="EMBL/GenBank/DDBJ databases">
        <authorList>
            <person name="Zheng R.K."/>
            <person name="Sun C.M."/>
        </authorList>
    </citation>
    <scope>NUCLEOTIDE SEQUENCE [LARGE SCALE GENOMIC DNA]</scope>
    <source>
        <strain evidence="8">zrk23</strain>
    </source>
</reference>
<evidence type="ECO:0000313" key="7">
    <source>
        <dbReference type="EMBL" id="QIG81897.1"/>
    </source>
</evidence>
<name>A0A6G6YAQ4_9SPHN</name>
<keyword evidence="3" id="KW-0326">Glycosidase</keyword>
<evidence type="ECO:0000256" key="2">
    <source>
        <dbReference type="ARBA" id="ARBA00022801"/>
    </source>
</evidence>
<evidence type="ECO:0000256" key="1">
    <source>
        <dbReference type="ARBA" id="ARBA00008875"/>
    </source>
</evidence>
<dbReference type="InterPro" id="IPR051923">
    <property type="entry name" value="Glycosyl_Hydrolase_39"/>
</dbReference>
<dbReference type="InterPro" id="IPR017853">
    <property type="entry name" value="GH"/>
</dbReference>
<organism evidence="7 8">
    <name type="scientific">Stakelama tenebrarum</name>
    <dbReference type="NCBI Taxonomy" id="2711215"/>
    <lineage>
        <taxon>Bacteria</taxon>
        <taxon>Pseudomonadati</taxon>
        <taxon>Pseudomonadota</taxon>
        <taxon>Alphaproteobacteria</taxon>
        <taxon>Sphingomonadales</taxon>
        <taxon>Sphingomonadaceae</taxon>
        <taxon>Stakelama</taxon>
    </lineage>
</organism>
<evidence type="ECO:0000256" key="4">
    <source>
        <dbReference type="PIRSR" id="PIRSR600514-1"/>
    </source>
</evidence>
<keyword evidence="5" id="KW-0732">Signal</keyword>
<dbReference type="PANTHER" id="PTHR12631">
    <property type="entry name" value="ALPHA-L-IDURONIDASE"/>
    <property type="match status" value="1"/>
</dbReference>
<dbReference type="PROSITE" id="PS01027">
    <property type="entry name" value="GLYCOSYL_HYDROL_F39"/>
    <property type="match status" value="1"/>
</dbReference>
<dbReference type="InterPro" id="IPR000514">
    <property type="entry name" value="Glyco_hydro_39"/>
</dbReference>
<dbReference type="Pfam" id="PF01229">
    <property type="entry name" value="Glyco_hydro_39"/>
    <property type="match status" value="1"/>
</dbReference>
<proteinExistence type="inferred from homology"/>
<feature type="signal peptide" evidence="5">
    <location>
        <begin position="1"/>
        <end position="25"/>
    </location>
</feature>
<dbReference type="SUPFAM" id="SSF51445">
    <property type="entry name" value="(Trans)glycosidases"/>
    <property type="match status" value="1"/>
</dbReference>
<keyword evidence="8" id="KW-1185">Reference proteome</keyword>
<evidence type="ECO:0000256" key="3">
    <source>
        <dbReference type="ARBA" id="ARBA00023295"/>
    </source>
</evidence>
<dbReference type="EMBL" id="CP049109">
    <property type="protein sequence ID" value="QIG81897.1"/>
    <property type="molecule type" value="Genomic_DNA"/>
</dbReference>
<feature type="active site" description="Proton donor" evidence="4">
    <location>
        <position position="187"/>
    </location>
</feature>
<dbReference type="GO" id="GO:0005975">
    <property type="term" value="P:carbohydrate metabolic process"/>
    <property type="evidence" value="ECO:0007669"/>
    <property type="project" value="InterPro"/>
</dbReference>
<dbReference type="AlphaFoldDB" id="A0A6G6YAQ4"/>
<dbReference type="SUPFAM" id="SSF51011">
    <property type="entry name" value="Glycosyl hydrolase domain"/>
    <property type="match status" value="1"/>
</dbReference>
<dbReference type="InterPro" id="IPR049165">
    <property type="entry name" value="GH39_as"/>
</dbReference>
<evidence type="ECO:0000259" key="6">
    <source>
        <dbReference type="Pfam" id="PF01229"/>
    </source>
</evidence>
<protein>
    <submittedName>
        <fullName evidence="7">Cellulase family glycosylhydrolase</fullName>
    </submittedName>
</protein>
<dbReference type="PRINTS" id="PR00745">
    <property type="entry name" value="GLHYDRLASE39"/>
</dbReference>
<keyword evidence="2 7" id="KW-0378">Hydrolase</keyword>
<dbReference type="KEGG" id="spzr:G5C33_10725"/>